<accession>A0AAD3DGQ0</accession>
<evidence type="ECO:0000313" key="3">
    <source>
        <dbReference type="Proteomes" id="UP001054857"/>
    </source>
</evidence>
<proteinExistence type="predicted"/>
<feature type="non-terminal residue" evidence="2">
    <location>
        <position position="1"/>
    </location>
</feature>
<dbReference type="AlphaFoldDB" id="A0AAD3DGQ0"/>
<feature type="compositionally biased region" description="Gly residues" evidence="1">
    <location>
        <begin position="27"/>
        <end position="39"/>
    </location>
</feature>
<feature type="region of interest" description="Disordered" evidence="1">
    <location>
        <begin position="20"/>
        <end position="39"/>
    </location>
</feature>
<reference evidence="2 3" key="1">
    <citation type="journal article" date="2021" name="Sci. Rep.">
        <title>Genome sequencing of the multicellular alga Astrephomene provides insights into convergent evolution of germ-soma differentiation.</title>
        <authorList>
            <person name="Yamashita S."/>
            <person name="Yamamoto K."/>
            <person name="Matsuzaki R."/>
            <person name="Suzuki S."/>
            <person name="Yamaguchi H."/>
            <person name="Hirooka S."/>
            <person name="Minakuchi Y."/>
            <person name="Miyagishima S."/>
            <person name="Kawachi M."/>
            <person name="Toyoda A."/>
            <person name="Nozaki H."/>
        </authorList>
    </citation>
    <scope>NUCLEOTIDE SEQUENCE [LARGE SCALE GENOMIC DNA]</scope>
    <source>
        <strain evidence="2 3">NIES-4017</strain>
    </source>
</reference>
<feature type="non-terminal residue" evidence="2">
    <location>
        <position position="135"/>
    </location>
</feature>
<sequence length="135" mass="14316">LFSPLFDDFFETLDDDADDEGDAEAAAGGGKRGVGGGGLTLPGHDPRAVAAAAAWVMGNTCVEPGWGMSFVEQLFRVAHCWGVAPLQRECVRLLQRCCSALPPQQLPAALELGRDMQRLPGVAAGGELVGRLRRR</sequence>
<name>A0AAD3DGQ0_9CHLO</name>
<evidence type="ECO:0000313" key="2">
    <source>
        <dbReference type="EMBL" id="GFR40442.1"/>
    </source>
</evidence>
<dbReference type="Proteomes" id="UP001054857">
    <property type="component" value="Unassembled WGS sequence"/>
</dbReference>
<dbReference type="EMBL" id="BMAR01000001">
    <property type="protein sequence ID" value="GFR40442.1"/>
    <property type="molecule type" value="Genomic_DNA"/>
</dbReference>
<protein>
    <submittedName>
        <fullName evidence="2">Uncharacterized protein</fullName>
    </submittedName>
</protein>
<keyword evidence="3" id="KW-1185">Reference proteome</keyword>
<evidence type="ECO:0000256" key="1">
    <source>
        <dbReference type="SAM" id="MobiDB-lite"/>
    </source>
</evidence>
<organism evidence="2 3">
    <name type="scientific">Astrephomene gubernaculifera</name>
    <dbReference type="NCBI Taxonomy" id="47775"/>
    <lineage>
        <taxon>Eukaryota</taxon>
        <taxon>Viridiplantae</taxon>
        <taxon>Chlorophyta</taxon>
        <taxon>core chlorophytes</taxon>
        <taxon>Chlorophyceae</taxon>
        <taxon>CS clade</taxon>
        <taxon>Chlamydomonadales</taxon>
        <taxon>Astrephomenaceae</taxon>
        <taxon>Astrephomene</taxon>
    </lineage>
</organism>
<gene>
    <name evidence="2" type="ORF">Agub_g965</name>
</gene>
<comment type="caution">
    <text evidence="2">The sequence shown here is derived from an EMBL/GenBank/DDBJ whole genome shotgun (WGS) entry which is preliminary data.</text>
</comment>